<dbReference type="PANTHER" id="PTHR10010">
    <property type="entry name" value="SOLUTE CARRIER FAMILY 34 SODIUM PHOSPHATE , MEMBER 2-RELATED"/>
    <property type="match status" value="1"/>
</dbReference>
<feature type="transmembrane region" description="Helical" evidence="7">
    <location>
        <begin position="331"/>
        <end position="357"/>
    </location>
</feature>
<organism evidence="8 9">
    <name type="scientific">Artemia franciscana</name>
    <name type="common">Brine shrimp</name>
    <name type="synonym">Artemia sanfranciscana</name>
    <dbReference type="NCBI Taxonomy" id="6661"/>
    <lineage>
        <taxon>Eukaryota</taxon>
        <taxon>Metazoa</taxon>
        <taxon>Ecdysozoa</taxon>
        <taxon>Arthropoda</taxon>
        <taxon>Crustacea</taxon>
        <taxon>Branchiopoda</taxon>
        <taxon>Anostraca</taxon>
        <taxon>Artemiidae</taxon>
        <taxon>Artemia</taxon>
    </lineage>
</organism>
<feature type="transmembrane region" description="Helical" evidence="7">
    <location>
        <begin position="522"/>
        <end position="543"/>
    </location>
</feature>
<keyword evidence="3" id="KW-1003">Cell membrane</keyword>
<comment type="subcellular location">
    <subcellularLocation>
        <location evidence="1">Apical cell membrane</location>
        <topology evidence="1">Multi-pass membrane protein</topology>
    </subcellularLocation>
</comment>
<dbReference type="NCBIfam" id="NF037997">
    <property type="entry name" value="Na_Pi_symport"/>
    <property type="match status" value="1"/>
</dbReference>
<dbReference type="Proteomes" id="UP001187531">
    <property type="component" value="Unassembled WGS sequence"/>
</dbReference>
<feature type="transmembrane region" description="Helical" evidence="7">
    <location>
        <begin position="96"/>
        <end position="117"/>
    </location>
</feature>
<evidence type="ECO:0000313" key="9">
    <source>
        <dbReference type="Proteomes" id="UP001187531"/>
    </source>
</evidence>
<keyword evidence="6 7" id="KW-0472">Membrane</keyword>
<feature type="transmembrane region" description="Helical" evidence="7">
    <location>
        <begin position="453"/>
        <end position="474"/>
    </location>
</feature>
<keyword evidence="5 7" id="KW-1133">Transmembrane helix</keyword>
<comment type="similarity">
    <text evidence="2">Belongs to the SLC34A transporter family.</text>
</comment>
<evidence type="ECO:0000256" key="1">
    <source>
        <dbReference type="ARBA" id="ARBA00004424"/>
    </source>
</evidence>
<evidence type="ECO:0000313" key="8">
    <source>
        <dbReference type="EMBL" id="KAK2706127.1"/>
    </source>
</evidence>
<proteinExistence type="inferred from homology"/>
<dbReference type="GO" id="GO:0005436">
    <property type="term" value="F:sodium:phosphate symporter activity"/>
    <property type="evidence" value="ECO:0007669"/>
    <property type="project" value="InterPro"/>
</dbReference>
<feature type="transmembrane region" description="Helical" evidence="7">
    <location>
        <begin position="495"/>
        <end position="516"/>
    </location>
</feature>
<evidence type="ECO:0000256" key="3">
    <source>
        <dbReference type="ARBA" id="ARBA00022475"/>
    </source>
</evidence>
<evidence type="ECO:0000256" key="6">
    <source>
        <dbReference type="ARBA" id="ARBA00023136"/>
    </source>
</evidence>
<keyword evidence="4 7" id="KW-0812">Transmembrane</keyword>
<comment type="caution">
    <text evidence="8">The sequence shown here is derived from an EMBL/GenBank/DDBJ whole genome shotgun (WGS) entry which is preliminary data.</text>
</comment>
<dbReference type="AlphaFoldDB" id="A0AA88HIT9"/>
<sequence length="613" mass="66906">MDKKSDALQMEAMGERVDIPEAPPTYQQTVLEECKVVEYTDKKGYDVVDVPLKVEEDEKKQQAAIDPWAIVDLTDDSPKWRELDCKGKFMRITINLLKFLSALACLYLFVVSLDLLQAAFKLLGGKSAGSIFSSESLLGNPVVGIMLGILTTVLVQSSSTSTSIVVSMVAAGILTVQVAIPIIMGTNIGTSVTNTIVSFTQISNKNEFRRAFAGATVHDMFNWLTVIVLFSVEMIARGIFGIGYLEFVSGEITSGLSGSSGAGGEIEILKVITGPAVDLIVQLNKTVLDKWALGEWQDVNSLLKTACGPKNNTYKCTISDYLFADTGMSDAAVGSILLVISLVILCICLVVLVKILNSILKGTVANMVKRFINADIPYVPWLTGYVAIFIGAVMTFLVQSSSVFTSALTPLVGVGLITIERVYPLTLGSNIGTTTTSLLAALAADSSTLAESLQISLCHLFFNLTGTFLFYTLWFMRWPIPMAKYLGNTTADYRWFAILYLVFMFFVIPGIVLALSLGGIEVFLGVGIPVLVIVICLVIISVMQSKCPKYLPKFLRKWPAFMTLKFYDDLFRKCACCNRCMSTKDDDGDELESVSEVRTVVKGQENDGFVNIE</sequence>
<dbReference type="NCBIfam" id="TIGR01013">
    <property type="entry name" value="2a58"/>
    <property type="match status" value="1"/>
</dbReference>
<dbReference type="InterPro" id="IPR003841">
    <property type="entry name" value="Na/Pi_transpt"/>
</dbReference>
<dbReference type="GO" id="GO:0044341">
    <property type="term" value="P:sodium-dependent phosphate transport"/>
    <property type="evidence" value="ECO:0007669"/>
    <property type="project" value="InterPro"/>
</dbReference>
<dbReference type="Pfam" id="PF02690">
    <property type="entry name" value="Na_Pi_cotrans"/>
    <property type="match status" value="2"/>
</dbReference>
<evidence type="ECO:0000256" key="4">
    <source>
        <dbReference type="ARBA" id="ARBA00022692"/>
    </source>
</evidence>
<evidence type="ECO:0000256" key="5">
    <source>
        <dbReference type="ARBA" id="ARBA00022989"/>
    </source>
</evidence>
<evidence type="ECO:0000256" key="7">
    <source>
        <dbReference type="SAM" id="Phobius"/>
    </source>
</evidence>
<accession>A0AA88HIT9</accession>
<evidence type="ECO:0000256" key="2">
    <source>
        <dbReference type="ARBA" id="ARBA00005808"/>
    </source>
</evidence>
<dbReference type="GO" id="GO:0016324">
    <property type="term" value="C:apical plasma membrane"/>
    <property type="evidence" value="ECO:0007669"/>
    <property type="project" value="UniProtKB-SubCell"/>
</dbReference>
<keyword evidence="9" id="KW-1185">Reference proteome</keyword>
<name>A0AA88HIT9_ARTSF</name>
<gene>
    <name evidence="8" type="ORF">QYM36_016227</name>
</gene>
<dbReference type="EMBL" id="JAVRJZ010000020">
    <property type="protein sequence ID" value="KAK2706127.1"/>
    <property type="molecule type" value="Genomic_DNA"/>
</dbReference>
<dbReference type="PANTHER" id="PTHR10010:SF46">
    <property type="entry name" value="SODIUM-DEPENDENT PHOSPHATE TRANSPORT PROTEIN 2B"/>
    <property type="match status" value="1"/>
</dbReference>
<protein>
    <submittedName>
        <fullName evidence="8">Uncharacterized protein</fullName>
    </submittedName>
</protein>
<feature type="transmembrane region" description="Helical" evidence="7">
    <location>
        <begin position="378"/>
        <end position="398"/>
    </location>
</feature>
<feature type="transmembrane region" description="Helical" evidence="7">
    <location>
        <begin position="137"/>
        <end position="155"/>
    </location>
</feature>
<feature type="transmembrane region" description="Helical" evidence="7">
    <location>
        <begin position="162"/>
        <end position="184"/>
    </location>
</feature>
<reference evidence="8" key="1">
    <citation type="submission" date="2023-07" db="EMBL/GenBank/DDBJ databases">
        <title>Chromosome-level genome assembly of Artemia franciscana.</title>
        <authorList>
            <person name="Jo E."/>
        </authorList>
    </citation>
    <scope>NUCLEOTIDE SEQUENCE</scope>
    <source>
        <tissue evidence="8">Whole body</tissue>
    </source>
</reference>